<dbReference type="RefSeq" id="WP_149401629.1">
    <property type="nucleotide sequence ID" value="NZ_BIXY01000028.1"/>
</dbReference>
<comment type="caution">
    <text evidence="3">The sequence shown here is derived from an EMBL/GenBank/DDBJ whole genome shotgun (WGS) entry which is preliminary data.</text>
</comment>
<gene>
    <name evidence="3" type="ORF">KDI_22130</name>
</gene>
<dbReference type="OrthoDB" id="156341at2"/>
<sequence length="289" mass="30192">MSNNFPPDPDATRRRQDNPYDDQRTVPFAHDDASASVSPYAQPTIPFSPDMHNPYAPIPLHSNETVSMDAMYQNAPQASYLPSADMSAAAPATPGIIPAGAVSSGVMPSGALPGGTIPTSKKPARKRLLIASIAIIVILVLGIGGAVLLSAVTANANNQGTAATTPAADTTPVATAKVANKSITTYLTRYRATIRDQIAQDLHLTPTQLETQLGAGRSLSAIATGQGISATQLQASVSRAFEKSFQPALGSGALTQKQITALIKRMLKQPQTLDRLLMAPAKKATTKTV</sequence>
<name>A0A5A5TCB0_9CHLR</name>
<evidence type="ECO:0000313" key="4">
    <source>
        <dbReference type="Proteomes" id="UP000322530"/>
    </source>
</evidence>
<keyword evidence="2" id="KW-0812">Transmembrane</keyword>
<evidence type="ECO:0000313" key="3">
    <source>
        <dbReference type="EMBL" id="GCF08649.1"/>
    </source>
</evidence>
<feature type="transmembrane region" description="Helical" evidence="2">
    <location>
        <begin position="128"/>
        <end position="149"/>
    </location>
</feature>
<keyword evidence="2" id="KW-1133">Transmembrane helix</keyword>
<dbReference type="Proteomes" id="UP000322530">
    <property type="component" value="Unassembled WGS sequence"/>
</dbReference>
<reference evidence="3 4" key="1">
    <citation type="submission" date="2019-01" db="EMBL/GenBank/DDBJ databases">
        <title>Draft genome sequence of Dictyobacter sp. Uno17.</title>
        <authorList>
            <person name="Wang C.M."/>
            <person name="Zheng Y."/>
            <person name="Sakai Y."/>
            <person name="Abe K."/>
            <person name="Yokota A."/>
            <person name="Yabe S."/>
        </authorList>
    </citation>
    <scope>NUCLEOTIDE SEQUENCE [LARGE SCALE GENOMIC DNA]</scope>
    <source>
        <strain evidence="3 4">Uno17</strain>
    </source>
</reference>
<protein>
    <submittedName>
        <fullName evidence="3">Uncharacterized protein</fullName>
    </submittedName>
</protein>
<feature type="region of interest" description="Disordered" evidence="1">
    <location>
        <begin position="1"/>
        <end position="37"/>
    </location>
</feature>
<dbReference type="EMBL" id="BIXY01000028">
    <property type="protein sequence ID" value="GCF08649.1"/>
    <property type="molecule type" value="Genomic_DNA"/>
</dbReference>
<keyword evidence="2" id="KW-0472">Membrane</keyword>
<evidence type="ECO:0000256" key="2">
    <source>
        <dbReference type="SAM" id="Phobius"/>
    </source>
</evidence>
<evidence type="ECO:0000256" key="1">
    <source>
        <dbReference type="SAM" id="MobiDB-lite"/>
    </source>
</evidence>
<keyword evidence="4" id="KW-1185">Reference proteome</keyword>
<accession>A0A5A5TCB0</accession>
<proteinExistence type="predicted"/>
<feature type="compositionally biased region" description="Basic and acidic residues" evidence="1">
    <location>
        <begin position="10"/>
        <end position="33"/>
    </location>
</feature>
<organism evidence="3 4">
    <name type="scientific">Dictyobacter arantiisoli</name>
    <dbReference type="NCBI Taxonomy" id="2014874"/>
    <lineage>
        <taxon>Bacteria</taxon>
        <taxon>Bacillati</taxon>
        <taxon>Chloroflexota</taxon>
        <taxon>Ktedonobacteria</taxon>
        <taxon>Ktedonobacterales</taxon>
        <taxon>Dictyobacteraceae</taxon>
        <taxon>Dictyobacter</taxon>
    </lineage>
</organism>
<dbReference type="AlphaFoldDB" id="A0A5A5TCB0"/>